<dbReference type="AlphaFoldDB" id="A0A9P8VKF1"/>
<reference evidence="14" key="1">
    <citation type="journal article" date="2021" name="Nat. Commun.">
        <title>Genetic determinants of endophytism in the Arabidopsis root mycobiome.</title>
        <authorList>
            <person name="Mesny F."/>
            <person name="Miyauchi S."/>
            <person name="Thiergart T."/>
            <person name="Pickel B."/>
            <person name="Atanasova L."/>
            <person name="Karlsson M."/>
            <person name="Huettel B."/>
            <person name="Barry K.W."/>
            <person name="Haridas S."/>
            <person name="Chen C."/>
            <person name="Bauer D."/>
            <person name="Andreopoulos W."/>
            <person name="Pangilinan J."/>
            <person name="LaButti K."/>
            <person name="Riley R."/>
            <person name="Lipzen A."/>
            <person name="Clum A."/>
            <person name="Drula E."/>
            <person name="Henrissat B."/>
            <person name="Kohler A."/>
            <person name="Grigoriev I.V."/>
            <person name="Martin F.M."/>
            <person name="Hacquard S."/>
        </authorList>
    </citation>
    <scope>NUCLEOTIDE SEQUENCE</scope>
    <source>
        <strain evidence="14">MPI-SDFR-AT-0117</strain>
    </source>
</reference>
<keyword evidence="15" id="KW-1185">Reference proteome</keyword>
<gene>
    <name evidence="14" type="ORF">F5X68DRAFT_257876</name>
</gene>
<evidence type="ECO:0000256" key="6">
    <source>
        <dbReference type="ARBA" id="ARBA00022801"/>
    </source>
</evidence>
<dbReference type="InterPro" id="IPR012334">
    <property type="entry name" value="Pectin_lyas_fold"/>
</dbReference>
<dbReference type="Gene3D" id="2.160.20.10">
    <property type="entry name" value="Single-stranded right-handed beta-helix, Pectin lyase-like"/>
    <property type="match status" value="1"/>
</dbReference>
<dbReference type="InterPro" id="IPR011050">
    <property type="entry name" value="Pectin_lyase_fold/virulence"/>
</dbReference>
<comment type="caution">
    <text evidence="14">The sequence shown here is derived from an EMBL/GenBank/DDBJ whole genome shotgun (WGS) entry which is preliminary data.</text>
</comment>
<dbReference type="PANTHER" id="PTHR31736:SF9">
    <property type="entry name" value="ENDO-XYLOGALACTURONAN HYDROLASE A-RELATED"/>
    <property type="match status" value="1"/>
</dbReference>
<accession>A0A9P8VKF1</accession>
<evidence type="ECO:0000256" key="4">
    <source>
        <dbReference type="ARBA" id="ARBA00022729"/>
    </source>
</evidence>
<evidence type="ECO:0000313" key="14">
    <source>
        <dbReference type="EMBL" id="KAH6695157.1"/>
    </source>
</evidence>
<evidence type="ECO:0000256" key="3">
    <source>
        <dbReference type="ARBA" id="ARBA00022525"/>
    </source>
</evidence>
<sequence>MLSTLKTYDAPEGIALDSAFELQVRAGEGEWVNVPTYAIDVASINPLANAFDKHPIAVASIDVRGPVTVKARYAPELVTKATVRPASRGISTVVDDGSFITFTVDRPHDVMLQINGDKWKALHLLVNEVDDAAPTGDSDDVWYFGPGLNNGSAYSQVKDGDLLVPSGKTVYLAGGAFLSARLYFKNVSNAAVRGHGFIYQPRDGAILIERSSNISVQGVTSLSAGGFSLTTGEAHGVHIDHYRSFSSSGNGDGVDFFCSTDVLVENCFLRNSDDTVAIYGHRWDYSGDTRGITVRDCVLLPDIAHAVQIGTHGAPAAPEHFSDILISNIDVLDHEERQVWYQGAISINAGDANLVEGVVFEDIRIERITRGQLINIRVMQNAMWTTAPGRGIRDVTVRNLSLDMEASEIVNPSMIMGYDAERKVENVRFENLRIGGRHIHEGMSKPRWFMVTDQVPMFANEHVSGLSFK</sequence>
<keyword evidence="10" id="KW-0961">Cell wall biogenesis/degradation</keyword>
<proteinExistence type="inferred from homology"/>
<organism evidence="14 15">
    <name type="scientific">Plectosphaerella plurivora</name>
    <dbReference type="NCBI Taxonomy" id="936078"/>
    <lineage>
        <taxon>Eukaryota</taxon>
        <taxon>Fungi</taxon>
        <taxon>Dikarya</taxon>
        <taxon>Ascomycota</taxon>
        <taxon>Pezizomycotina</taxon>
        <taxon>Sordariomycetes</taxon>
        <taxon>Hypocreomycetidae</taxon>
        <taxon>Glomerellales</taxon>
        <taxon>Plectosphaerellaceae</taxon>
        <taxon>Plectosphaerella</taxon>
    </lineage>
</organism>
<evidence type="ECO:0000313" key="15">
    <source>
        <dbReference type="Proteomes" id="UP000770015"/>
    </source>
</evidence>
<comment type="function">
    <text evidence="12">Pectinolytic enzyme involved in the degradation of xylogalacturonan (xga), a galacturonan backbone heavily substituted with xylose, and which is one important component of the hairy regions of pectin. Activity requires a galacturonic acid backbone substituted with xylose.</text>
</comment>
<keyword evidence="6 13" id="KW-0378">Hydrolase</keyword>
<keyword evidence="3" id="KW-0964">Secreted</keyword>
<dbReference type="Pfam" id="PF00295">
    <property type="entry name" value="Glyco_hydro_28"/>
    <property type="match status" value="1"/>
</dbReference>
<evidence type="ECO:0000256" key="8">
    <source>
        <dbReference type="ARBA" id="ARBA00023277"/>
    </source>
</evidence>
<evidence type="ECO:0000256" key="5">
    <source>
        <dbReference type="ARBA" id="ARBA00022737"/>
    </source>
</evidence>
<name>A0A9P8VKF1_9PEZI</name>
<dbReference type="EMBL" id="JAGSXJ010000002">
    <property type="protein sequence ID" value="KAH6695157.1"/>
    <property type="molecule type" value="Genomic_DNA"/>
</dbReference>
<dbReference type="GO" id="GO:0004650">
    <property type="term" value="F:polygalacturonase activity"/>
    <property type="evidence" value="ECO:0007669"/>
    <property type="project" value="InterPro"/>
</dbReference>
<evidence type="ECO:0000256" key="1">
    <source>
        <dbReference type="ARBA" id="ARBA00004613"/>
    </source>
</evidence>
<comment type="subcellular location">
    <subcellularLocation>
        <location evidence="1">Secreted</location>
    </subcellularLocation>
</comment>
<keyword evidence="11" id="KW-0624">Polysaccharide degradation</keyword>
<dbReference type="PANTHER" id="PTHR31736">
    <property type="match status" value="1"/>
</dbReference>
<evidence type="ECO:0000256" key="13">
    <source>
        <dbReference type="RuleBase" id="RU361169"/>
    </source>
</evidence>
<evidence type="ECO:0000256" key="11">
    <source>
        <dbReference type="ARBA" id="ARBA00023326"/>
    </source>
</evidence>
<keyword evidence="5" id="KW-0677">Repeat</keyword>
<dbReference type="InterPro" id="IPR000743">
    <property type="entry name" value="Glyco_hydro_28"/>
</dbReference>
<evidence type="ECO:0000256" key="2">
    <source>
        <dbReference type="ARBA" id="ARBA00008834"/>
    </source>
</evidence>
<keyword evidence="4" id="KW-0732">Signal</keyword>
<evidence type="ECO:0000256" key="9">
    <source>
        <dbReference type="ARBA" id="ARBA00023295"/>
    </source>
</evidence>
<evidence type="ECO:0000256" key="10">
    <source>
        <dbReference type="ARBA" id="ARBA00023316"/>
    </source>
</evidence>
<dbReference type="OrthoDB" id="187139at2759"/>
<keyword evidence="9 13" id="KW-0326">Glycosidase</keyword>
<keyword evidence="7" id="KW-0325">Glycoprotein</keyword>
<dbReference type="SUPFAM" id="SSF51126">
    <property type="entry name" value="Pectin lyase-like"/>
    <property type="match status" value="1"/>
</dbReference>
<dbReference type="GO" id="GO:0005576">
    <property type="term" value="C:extracellular region"/>
    <property type="evidence" value="ECO:0007669"/>
    <property type="project" value="UniProtKB-SubCell"/>
</dbReference>
<protein>
    <submittedName>
        <fullName evidence="14">Glycoside hydrolase family 28 protein</fullName>
    </submittedName>
</protein>
<dbReference type="Proteomes" id="UP000770015">
    <property type="component" value="Unassembled WGS sequence"/>
</dbReference>
<dbReference type="GO" id="GO:0071555">
    <property type="term" value="P:cell wall organization"/>
    <property type="evidence" value="ECO:0007669"/>
    <property type="project" value="UniProtKB-KW"/>
</dbReference>
<comment type="similarity">
    <text evidence="2 13">Belongs to the glycosyl hydrolase 28 family.</text>
</comment>
<keyword evidence="8" id="KW-0119">Carbohydrate metabolism</keyword>
<evidence type="ECO:0000256" key="7">
    <source>
        <dbReference type="ARBA" id="ARBA00023180"/>
    </source>
</evidence>
<dbReference type="GO" id="GO:0000272">
    <property type="term" value="P:polysaccharide catabolic process"/>
    <property type="evidence" value="ECO:0007669"/>
    <property type="project" value="UniProtKB-KW"/>
</dbReference>
<evidence type="ECO:0000256" key="12">
    <source>
        <dbReference type="ARBA" id="ARBA00037278"/>
    </source>
</evidence>